<accession>A0A9P7AE65</accession>
<dbReference type="EMBL" id="JABBWE010000092">
    <property type="protein sequence ID" value="KAG1786489.1"/>
    <property type="molecule type" value="Genomic_DNA"/>
</dbReference>
<sequence>MVHCDDLVDGRILQFCDHTQKCILCTLCPRTLFGAYHTIELCFTKKHIETARHEHYVENTRNGQMASLNPVFKAQLVKKSLKERNCSIREFGLSRHIFMDADDFSMELGIHDTPDTMDLEIPLPEFLDDIARSQTVEFSKGVTDFFAELQETLASGQVPFSTPLVPITKDDKLVYYGAPDFGLEILGTHIIFSKLFSCLKAFTCTDIDLPETRAILDTNCPTYPWPSKAVSSCHISHMMNAHSPLEDFVTALLFSSPRLPFSDAQKKATLNWAKELGVRNVPSLYAIKKCQKFVEDLLGQPTEKVTLTGQHLYNYHLSGINDGT</sequence>
<organism evidence="1 2">
    <name type="scientific">Suillus plorans</name>
    <dbReference type="NCBI Taxonomy" id="116603"/>
    <lineage>
        <taxon>Eukaryota</taxon>
        <taxon>Fungi</taxon>
        <taxon>Dikarya</taxon>
        <taxon>Basidiomycota</taxon>
        <taxon>Agaricomycotina</taxon>
        <taxon>Agaricomycetes</taxon>
        <taxon>Agaricomycetidae</taxon>
        <taxon>Boletales</taxon>
        <taxon>Suillineae</taxon>
        <taxon>Suillaceae</taxon>
        <taxon>Suillus</taxon>
    </lineage>
</organism>
<dbReference type="AlphaFoldDB" id="A0A9P7AE65"/>
<dbReference type="Proteomes" id="UP000719766">
    <property type="component" value="Unassembled WGS sequence"/>
</dbReference>
<keyword evidence="2" id="KW-1185">Reference proteome</keyword>
<protein>
    <submittedName>
        <fullName evidence="1">Uncharacterized protein</fullName>
    </submittedName>
</protein>
<reference evidence="1" key="1">
    <citation type="journal article" date="2020" name="New Phytol.">
        <title>Comparative genomics reveals dynamic genome evolution in host specialist ectomycorrhizal fungi.</title>
        <authorList>
            <person name="Lofgren L.A."/>
            <person name="Nguyen N.H."/>
            <person name="Vilgalys R."/>
            <person name="Ruytinx J."/>
            <person name="Liao H.L."/>
            <person name="Branco S."/>
            <person name="Kuo A."/>
            <person name="LaButti K."/>
            <person name="Lipzen A."/>
            <person name="Andreopoulos W."/>
            <person name="Pangilinan J."/>
            <person name="Riley R."/>
            <person name="Hundley H."/>
            <person name="Na H."/>
            <person name="Barry K."/>
            <person name="Grigoriev I.V."/>
            <person name="Stajich J.E."/>
            <person name="Kennedy P.G."/>
        </authorList>
    </citation>
    <scope>NUCLEOTIDE SEQUENCE</scope>
    <source>
        <strain evidence="1">S12</strain>
    </source>
</reference>
<name>A0A9P7AE65_9AGAM</name>
<dbReference type="RefSeq" id="XP_041153930.1">
    <property type="nucleotide sequence ID" value="XM_041307637.1"/>
</dbReference>
<comment type="caution">
    <text evidence="1">The sequence shown here is derived from an EMBL/GenBank/DDBJ whole genome shotgun (WGS) entry which is preliminary data.</text>
</comment>
<gene>
    <name evidence="1" type="ORF">HD556DRAFT_1449726</name>
</gene>
<evidence type="ECO:0000313" key="1">
    <source>
        <dbReference type="EMBL" id="KAG1786489.1"/>
    </source>
</evidence>
<proteinExistence type="predicted"/>
<evidence type="ECO:0000313" key="2">
    <source>
        <dbReference type="Proteomes" id="UP000719766"/>
    </source>
</evidence>
<dbReference type="GeneID" id="64601401"/>
<dbReference type="OrthoDB" id="2689033at2759"/>